<evidence type="ECO:0000256" key="5">
    <source>
        <dbReference type="ARBA" id="ARBA00023136"/>
    </source>
</evidence>
<dbReference type="PANTHER" id="PTHR36506:SF1">
    <property type="entry name" value="PREFLAGELLIN PEPTIDASE"/>
    <property type="match status" value="1"/>
</dbReference>
<evidence type="ECO:0000259" key="7">
    <source>
        <dbReference type="Pfam" id="PF01478"/>
    </source>
</evidence>
<dbReference type="AlphaFoldDB" id="A0A4V1RJ84"/>
<evidence type="ECO:0000256" key="3">
    <source>
        <dbReference type="ARBA" id="ARBA00022692"/>
    </source>
</evidence>
<reference evidence="8 9" key="2">
    <citation type="submission" date="2019-02" db="EMBL/GenBank/DDBJ databases">
        <title>'Lichenibacterium ramalinii' gen. nov. sp. nov., 'Lichenibacterium minor' gen. nov. sp. nov.</title>
        <authorList>
            <person name="Pankratov T."/>
        </authorList>
    </citation>
    <scope>NUCLEOTIDE SEQUENCE [LARGE SCALE GENOMIC DNA]</scope>
    <source>
        <strain evidence="8 9">RmlP001</strain>
    </source>
</reference>
<dbReference type="Pfam" id="PF01478">
    <property type="entry name" value="Peptidase_A24"/>
    <property type="match status" value="1"/>
</dbReference>
<evidence type="ECO:0000256" key="6">
    <source>
        <dbReference type="SAM" id="Phobius"/>
    </source>
</evidence>
<evidence type="ECO:0000313" key="8">
    <source>
        <dbReference type="EMBL" id="RYB07670.1"/>
    </source>
</evidence>
<feature type="transmembrane region" description="Helical" evidence="6">
    <location>
        <begin position="58"/>
        <end position="77"/>
    </location>
</feature>
<gene>
    <name evidence="8" type="ORF">D3272_00615</name>
</gene>
<comment type="subcellular location">
    <subcellularLocation>
        <location evidence="1">Cell membrane</location>
        <topology evidence="1">Multi-pass membrane protein</topology>
    </subcellularLocation>
</comment>
<dbReference type="GO" id="GO:0004190">
    <property type="term" value="F:aspartic-type endopeptidase activity"/>
    <property type="evidence" value="ECO:0007669"/>
    <property type="project" value="InterPro"/>
</dbReference>
<evidence type="ECO:0000256" key="1">
    <source>
        <dbReference type="ARBA" id="ARBA00004651"/>
    </source>
</evidence>
<sequence>MLVIVVLVLFPLLMAYSAASDLLTMTISNRVSIALVLGFAAVALASGMPLATLLTMHLACGAAVLVLTFALFAFGWIGGGDAKLAASTAVWLGWANLYEYGLAASILGAGLTLGILMLRKRDLPPLLATRAWAVRIHTAGNGVPYGIALAVAGLALYPETAAWLAAAHA</sequence>
<evidence type="ECO:0000256" key="2">
    <source>
        <dbReference type="ARBA" id="ARBA00022475"/>
    </source>
</evidence>
<feature type="domain" description="Prepilin type IV endopeptidase peptidase" evidence="7">
    <location>
        <begin position="9"/>
        <end position="112"/>
    </location>
</feature>
<reference evidence="8 9" key="1">
    <citation type="submission" date="2018-09" db="EMBL/GenBank/DDBJ databases">
        <authorList>
            <person name="Grouzdev D.S."/>
            <person name="Krutkina M.S."/>
        </authorList>
    </citation>
    <scope>NUCLEOTIDE SEQUENCE [LARGE SCALE GENOMIC DNA]</scope>
    <source>
        <strain evidence="8 9">RmlP001</strain>
    </source>
</reference>
<accession>A0A4V1RJ84</accession>
<dbReference type="InterPro" id="IPR000045">
    <property type="entry name" value="Prepilin_IV_endopep_pep"/>
</dbReference>
<name>A0A4V1RJ84_9HYPH</name>
<feature type="transmembrane region" description="Helical" evidence="6">
    <location>
        <begin position="97"/>
        <end position="118"/>
    </location>
</feature>
<evidence type="ECO:0000313" key="9">
    <source>
        <dbReference type="Proteomes" id="UP000289411"/>
    </source>
</evidence>
<keyword evidence="3 6" id="KW-0812">Transmembrane</keyword>
<dbReference type="EMBL" id="QYBC01000001">
    <property type="protein sequence ID" value="RYB07670.1"/>
    <property type="molecule type" value="Genomic_DNA"/>
</dbReference>
<keyword evidence="4 6" id="KW-1133">Transmembrane helix</keyword>
<dbReference type="InterPro" id="IPR052218">
    <property type="entry name" value="Preflagellin_Peptidase"/>
</dbReference>
<keyword evidence="2" id="KW-1003">Cell membrane</keyword>
<dbReference type="GO" id="GO:0005886">
    <property type="term" value="C:plasma membrane"/>
    <property type="evidence" value="ECO:0007669"/>
    <property type="project" value="UniProtKB-SubCell"/>
</dbReference>
<dbReference type="OrthoDB" id="5329005at2"/>
<proteinExistence type="predicted"/>
<keyword evidence="5 6" id="KW-0472">Membrane</keyword>
<comment type="caution">
    <text evidence="8">The sequence shown here is derived from an EMBL/GenBank/DDBJ whole genome shotgun (WGS) entry which is preliminary data.</text>
</comment>
<dbReference type="PANTHER" id="PTHR36506">
    <property type="entry name" value="PREFLAGELLIN PEPTIDASE"/>
    <property type="match status" value="1"/>
</dbReference>
<feature type="transmembrane region" description="Helical" evidence="6">
    <location>
        <begin position="33"/>
        <end position="51"/>
    </location>
</feature>
<organism evidence="8 9">
    <name type="scientific">Lichenibacterium ramalinae</name>
    <dbReference type="NCBI Taxonomy" id="2316527"/>
    <lineage>
        <taxon>Bacteria</taxon>
        <taxon>Pseudomonadati</taxon>
        <taxon>Pseudomonadota</taxon>
        <taxon>Alphaproteobacteria</taxon>
        <taxon>Hyphomicrobiales</taxon>
        <taxon>Lichenihabitantaceae</taxon>
        <taxon>Lichenibacterium</taxon>
    </lineage>
</organism>
<dbReference type="RefSeq" id="WP_129217140.1">
    <property type="nucleotide sequence ID" value="NZ_QYBC01000001.1"/>
</dbReference>
<keyword evidence="9" id="KW-1185">Reference proteome</keyword>
<dbReference type="Gene3D" id="1.20.120.1220">
    <property type="match status" value="1"/>
</dbReference>
<protein>
    <submittedName>
        <fullName evidence="8">Peptidase</fullName>
    </submittedName>
</protein>
<evidence type="ECO:0000256" key="4">
    <source>
        <dbReference type="ARBA" id="ARBA00022989"/>
    </source>
</evidence>
<dbReference type="Proteomes" id="UP000289411">
    <property type="component" value="Unassembled WGS sequence"/>
</dbReference>